<gene>
    <name evidence="2" type="ORF">GGX14DRAFT_575480</name>
</gene>
<comment type="caution">
    <text evidence="2">The sequence shown here is derived from an EMBL/GenBank/DDBJ whole genome shotgun (WGS) entry which is preliminary data.</text>
</comment>
<dbReference type="EMBL" id="JARJCW010000089">
    <property type="protein sequence ID" value="KAJ7195691.1"/>
    <property type="molecule type" value="Genomic_DNA"/>
</dbReference>
<protein>
    <submittedName>
        <fullName evidence="2">Uncharacterized protein</fullName>
    </submittedName>
</protein>
<sequence length="72" mass="8104">MFWAFRNLHLSHLPPAQSLLTILIVDHRRPSRRLQQQLNTPIVRLDTVHRAHGPPPPLPPPPPPSMLNATSG</sequence>
<organism evidence="2 3">
    <name type="scientific">Mycena pura</name>
    <dbReference type="NCBI Taxonomy" id="153505"/>
    <lineage>
        <taxon>Eukaryota</taxon>
        <taxon>Fungi</taxon>
        <taxon>Dikarya</taxon>
        <taxon>Basidiomycota</taxon>
        <taxon>Agaricomycotina</taxon>
        <taxon>Agaricomycetes</taxon>
        <taxon>Agaricomycetidae</taxon>
        <taxon>Agaricales</taxon>
        <taxon>Marasmiineae</taxon>
        <taxon>Mycenaceae</taxon>
        <taxon>Mycena</taxon>
    </lineage>
</organism>
<dbReference type="Proteomes" id="UP001219525">
    <property type="component" value="Unassembled WGS sequence"/>
</dbReference>
<name>A0AAD6UZ60_9AGAR</name>
<evidence type="ECO:0000256" key="1">
    <source>
        <dbReference type="SAM" id="MobiDB-lite"/>
    </source>
</evidence>
<evidence type="ECO:0000313" key="2">
    <source>
        <dbReference type="EMBL" id="KAJ7195691.1"/>
    </source>
</evidence>
<evidence type="ECO:0000313" key="3">
    <source>
        <dbReference type="Proteomes" id="UP001219525"/>
    </source>
</evidence>
<keyword evidence="3" id="KW-1185">Reference proteome</keyword>
<reference evidence="2" key="1">
    <citation type="submission" date="2023-03" db="EMBL/GenBank/DDBJ databases">
        <title>Massive genome expansion in bonnet fungi (Mycena s.s.) driven by repeated elements and novel gene families across ecological guilds.</title>
        <authorList>
            <consortium name="Lawrence Berkeley National Laboratory"/>
            <person name="Harder C.B."/>
            <person name="Miyauchi S."/>
            <person name="Viragh M."/>
            <person name="Kuo A."/>
            <person name="Thoen E."/>
            <person name="Andreopoulos B."/>
            <person name="Lu D."/>
            <person name="Skrede I."/>
            <person name="Drula E."/>
            <person name="Henrissat B."/>
            <person name="Morin E."/>
            <person name="Kohler A."/>
            <person name="Barry K."/>
            <person name="LaButti K."/>
            <person name="Morin E."/>
            <person name="Salamov A."/>
            <person name="Lipzen A."/>
            <person name="Mereny Z."/>
            <person name="Hegedus B."/>
            <person name="Baldrian P."/>
            <person name="Stursova M."/>
            <person name="Weitz H."/>
            <person name="Taylor A."/>
            <person name="Grigoriev I.V."/>
            <person name="Nagy L.G."/>
            <person name="Martin F."/>
            <person name="Kauserud H."/>
        </authorList>
    </citation>
    <scope>NUCLEOTIDE SEQUENCE</scope>
    <source>
        <strain evidence="2">9144</strain>
    </source>
</reference>
<feature type="compositionally biased region" description="Pro residues" evidence="1">
    <location>
        <begin position="53"/>
        <end position="65"/>
    </location>
</feature>
<dbReference type="AlphaFoldDB" id="A0AAD6UZ60"/>
<accession>A0AAD6UZ60</accession>
<proteinExistence type="predicted"/>
<feature type="region of interest" description="Disordered" evidence="1">
    <location>
        <begin position="48"/>
        <end position="72"/>
    </location>
</feature>